<feature type="repeat" description="WD" evidence="6">
    <location>
        <begin position="307"/>
        <end position="338"/>
    </location>
</feature>
<name>A0A9W6YSW1_AMBMO</name>
<feature type="repeat" description="WD" evidence="6">
    <location>
        <begin position="168"/>
        <end position="201"/>
    </location>
</feature>
<dbReference type="SMART" id="SM00320">
    <property type="entry name" value="WD40"/>
    <property type="match status" value="9"/>
</dbReference>
<dbReference type="Gene3D" id="2.130.10.10">
    <property type="entry name" value="YVTN repeat-like/Quinoprotein amine dehydrogenase"/>
    <property type="match status" value="2"/>
</dbReference>
<evidence type="ECO:0000313" key="10">
    <source>
        <dbReference type="Proteomes" id="UP001165063"/>
    </source>
</evidence>
<evidence type="ECO:0000256" key="6">
    <source>
        <dbReference type="PROSITE-ProRule" id="PRU00221"/>
    </source>
</evidence>
<dbReference type="PANTHER" id="PTHR19858">
    <property type="entry name" value="WD40 REPEAT PROTEIN"/>
    <property type="match status" value="1"/>
</dbReference>
<dbReference type="InterPro" id="IPR001680">
    <property type="entry name" value="WD40_rpt"/>
</dbReference>
<dbReference type="AlphaFoldDB" id="A0A9W6YSW1"/>
<feature type="repeat" description="WD" evidence="6">
    <location>
        <begin position="254"/>
        <end position="288"/>
    </location>
</feature>
<dbReference type="InterPro" id="IPR019775">
    <property type="entry name" value="WD40_repeat_CS"/>
</dbReference>
<reference evidence="9" key="1">
    <citation type="submission" date="2023-04" db="EMBL/GenBank/DDBJ databases">
        <title>Ambrosiozyma monospora NBRC 1965.</title>
        <authorList>
            <person name="Ichikawa N."/>
            <person name="Sato H."/>
            <person name="Tonouchi N."/>
        </authorList>
    </citation>
    <scope>NUCLEOTIDE SEQUENCE</scope>
    <source>
        <strain evidence="9">NBRC 1965</strain>
    </source>
</reference>
<dbReference type="GO" id="GO:0000462">
    <property type="term" value="P:maturation of SSU-rRNA from tricistronic rRNA transcript (SSU-rRNA, 5.8S rRNA, LSU-rRNA)"/>
    <property type="evidence" value="ECO:0007669"/>
    <property type="project" value="TreeGrafter"/>
</dbReference>
<dbReference type="EMBL" id="BSXU01000504">
    <property type="protein sequence ID" value="GMG20911.1"/>
    <property type="molecule type" value="Genomic_DNA"/>
</dbReference>
<proteinExistence type="inferred from homology"/>
<dbReference type="InterPro" id="IPR015943">
    <property type="entry name" value="WD40/YVTN_repeat-like_dom_sf"/>
</dbReference>
<organism evidence="9 10">
    <name type="scientific">Ambrosiozyma monospora</name>
    <name type="common">Yeast</name>
    <name type="synonym">Endomycopsis monosporus</name>
    <dbReference type="NCBI Taxonomy" id="43982"/>
    <lineage>
        <taxon>Eukaryota</taxon>
        <taxon>Fungi</taxon>
        <taxon>Dikarya</taxon>
        <taxon>Ascomycota</taxon>
        <taxon>Saccharomycotina</taxon>
        <taxon>Pichiomycetes</taxon>
        <taxon>Pichiales</taxon>
        <taxon>Pichiaceae</taxon>
        <taxon>Ambrosiozyma</taxon>
    </lineage>
</organism>
<evidence type="ECO:0000256" key="1">
    <source>
        <dbReference type="ARBA" id="ARBA00004604"/>
    </source>
</evidence>
<keyword evidence="10" id="KW-1185">Reference proteome</keyword>
<feature type="domain" description="Small-subunit processome Utp12" evidence="8">
    <location>
        <begin position="533"/>
        <end position="636"/>
    </location>
</feature>
<feature type="region of interest" description="Disordered" evidence="7">
    <location>
        <begin position="651"/>
        <end position="718"/>
    </location>
</feature>
<keyword evidence="5" id="KW-0539">Nucleus</keyword>
<evidence type="ECO:0000256" key="3">
    <source>
        <dbReference type="ARBA" id="ARBA00022574"/>
    </source>
</evidence>
<dbReference type="InterPro" id="IPR020472">
    <property type="entry name" value="WD40_PAC1"/>
</dbReference>
<accession>A0A9W6YSW1</accession>
<comment type="similarity">
    <text evidence="2">Belongs to the WD repeat PWP2 family.</text>
</comment>
<evidence type="ECO:0000256" key="7">
    <source>
        <dbReference type="SAM" id="MobiDB-lite"/>
    </source>
</evidence>
<comment type="subcellular location">
    <subcellularLocation>
        <location evidence="1">Nucleus</location>
        <location evidence="1">Nucleolus</location>
    </subcellularLocation>
</comment>
<evidence type="ECO:0000256" key="2">
    <source>
        <dbReference type="ARBA" id="ARBA00010226"/>
    </source>
</evidence>
<dbReference type="Pfam" id="PF04003">
    <property type="entry name" value="Utp12"/>
    <property type="match status" value="1"/>
</dbReference>
<dbReference type="PRINTS" id="PR00320">
    <property type="entry name" value="GPROTEINBRPT"/>
</dbReference>
<dbReference type="GO" id="GO:0034388">
    <property type="term" value="C:Pwp2p-containing subcomplex of 90S preribosome"/>
    <property type="evidence" value="ECO:0007669"/>
    <property type="project" value="TreeGrafter"/>
</dbReference>
<comment type="caution">
    <text evidence="9">The sequence shown here is derived from an EMBL/GenBank/DDBJ whole genome shotgun (WGS) entry which is preliminary data.</text>
</comment>
<evidence type="ECO:0000256" key="4">
    <source>
        <dbReference type="ARBA" id="ARBA00022737"/>
    </source>
</evidence>
<evidence type="ECO:0000256" key="5">
    <source>
        <dbReference type="ARBA" id="ARBA00023242"/>
    </source>
</evidence>
<evidence type="ECO:0000313" key="9">
    <source>
        <dbReference type="EMBL" id="GMG20911.1"/>
    </source>
</evidence>
<evidence type="ECO:0000259" key="8">
    <source>
        <dbReference type="Pfam" id="PF04003"/>
    </source>
</evidence>
<dbReference type="GO" id="GO:0000028">
    <property type="term" value="P:ribosomal small subunit assembly"/>
    <property type="evidence" value="ECO:0007669"/>
    <property type="project" value="TreeGrafter"/>
</dbReference>
<dbReference type="PANTHER" id="PTHR19858:SF0">
    <property type="entry name" value="PERIODIC TRYPTOPHAN PROTEIN 2 HOMOLOG"/>
    <property type="match status" value="1"/>
</dbReference>
<dbReference type="CDD" id="cd00200">
    <property type="entry name" value="WD40"/>
    <property type="match status" value="1"/>
</dbReference>
<feature type="repeat" description="WD" evidence="6">
    <location>
        <begin position="126"/>
        <end position="167"/>
    </location>
</feature>
<dbReference type="InterPro" id="IPR007148">
    <property type="entry name" value="SSU_processome_Utp12"/>
</dbReference>
<feature type="compositionally biased region" description="Acidic residues" evidence="7">
    <location>
        <begin position="651"/>
        <end position="672"/>
    </location>
</feature>
<sequence>MIYTISKDGAIFRWEYTERPGEEELPEDQKHMSWRTISKNYFCAEAKTRCAAFHPGSNLLIVGFTNGEFRLYELPSFTMIQQLSMGSNAINTISINPSGEWIAFGSKKLGQLLVYEWQSESYILRQQGHFDSMNDIAYSPDGSRIVSASDDGKIKIWDIVSGFCLATFEEHTSSVTGVVFAKRGQVMFSSSLDGTVRAWDLIRFRDFRTFTSTERLQFSCLAVDSSGEIVCAGSLDDFKIQVWSVQTAQLLDQLAGHEGPISCLTFGAEASSMLASASWDKTIRIWDIFGRSQTSEPFEVVSECLCLAMRPDSKEVAAATLDGNISFWDIENGKQVRQIDGKRDIIRGRYLEDRFTSQNSARGKHFSTICYSFDGLSLVAAGNNNSICLYDLPNEVLLKRFTVSLNMQLNGTLQFLNSKNMTEAGALELIDEDGDLSDVEDRRRTDAMLPGSNRGDISARSTRPEIRVTSVKFSPTANAFACATTEGLLVYSVDSAFIFDPFDLDMDVTPESTLAVLKDGDFLTALVMAFRLNERYLIHKVYESVKFKDIPLIAKDLPIIYVEKLFSFIGSIAMESQHIEFNLIWISNLLTAHGKFITRNKAMFASSLRSIQRFLNRVAKDITTVGSKNEHLHEFLKIASSTTEFVLKPEEEDQDAIIEDVPEDVQSDEESENEKIKDNEDEEEADDDDDGGWFGPDEAKKFTDNFNADSDSDSEMEE</sequence>
<gene>
    <name evidence="9" type="ORF">Amon01_000158400</name>
</gene>
<dbReference type="OrthoDB" id="3142434at2759"/>
<dbReference type="PROSITE" id="PS50082">
    <property type="entry name" value="WD_REPEATS_2"/>
    <property type="match status" value="4"/>
</dbReference>
<feature type="compositionally biased region" description="Acidic residues" evidence="7">
    <location>
        <begin position="679"/>
        <end position="691"/>
    </location>
</feature>
<dbReference type="GO" id="GO:0032040">
    <property type="term" value="C:small-subunit processome"/>
    <property type="evidence" value="ECO:0007669"/>
    <property type="project" value="UniProtKB-ARBA"/>
</dbReference>
<protein>
    <submittedName>
        <fullName evidence="9">Unnamed protein product</fullName>
    </submittedName>
</protein>
<dbReference type="Pfam" id="PF00400">
    <property type="entry name" value="WD40"/>
    <property type="match status" value="3"/>
</dbReference>
<keyword evidence="3 6" id="KW-0853">WD repeat</keyword>
<dbReference type="InterPro" id="IPR011047">
    <property type="entry name" value="Quinoprotein_ADH-like_sf"/>
</dbReference>
<dbReference type="SUPFAM" id="SSF50998">
    <property type="entry name" value="Quinoprotein alcohol dehydrogenase-like"/>
    <property type="match status" value="1"/>
</dbReference>
<dbReference type="PROSITE" id="PS00678">
    <property type="entry name" value="WD_REPEATS_1"/>
    <property type="match status" value="3"/>
</dbReference>
<dbReference type="PROSITE" id="PS50294">
    <property type="entry name" value="WD_REPEATS_REGION"/>
    <property type="match status" value="3"/>
</dbReference>
<dbReference type="InterPro" id="IPR027145">
    <property type="entry name" value="PWP2"/>
</dbReference>
<dbReference type="Proteomes" id="UP001165063">
    <property type="component" value="Unassembled WGS sequence"/>
</dbReference>
<keyword evidence="4" id="KW-0677">Repeat</keyword>